<evidence type="ECO:0000313" key="2">
    <source>
        <dbReference type="Proteomes" id="UP001172386"/>
    </source>
</evidence>
<gene>
    <name evidence="1" type="ORF">H2198_003382</name>
</gene>
<protein>
    <submittedName>
        <fullName evidence="1">Uncharacterized protein</fullName>
    </submittedName>
</protein>
<name>A0ACC3ABH2_9EURO</name>
<evidence type="ECO:0000313" key="1">
    <source>
        <dbReference type="EMBL" id="KAJ9658953.1"/>
    </source>
</evidence>
<dbReference type="EMBL" id="JAPDRQ010000045">
    <property type="protein sequence ID" value="KAJ9658953.1"/>
    <property type="molecule type" value="Genomic_DNA"/>
</dbReference>
<accession>A0ACC3ABH2</accession>
<organism evidence="1 2">
    <name type="scientific">Neophaeococcomyces mojaviensis</name>
    <dbReference type="NCBI Taxonomy" id="3383035"/>
    <lineage>
        <taxon>Eukaryota</taxon>
        <taxon>Fungi</taxon>
        <taxon>Dikarya</taxon>
        <taxon>Ascomycota</taxon>
        <taxon>Pezizomycotina</taxon>
        <taxon>Eurotiomycetes</taxon>
        <taxon>Chaetothyriomycetidae</taxon>
        <taxon>Chaetothyriales</taxon>
        <taxon>Chaetothyriales incertae sedis</taxon>
        <taxon>Neophaeococcomyces</taxon>
    </lineage>
</organism>
<dbReference type="Proteomes" id="UP001172386">
    <property type="component" value="Unassembled WGS sequence"/>
</dbReference>
<comment type="caution">
    <text evidence="1">The sequence shown here is derived from an EMBL/GenBank/DDBJ whole genome shotgun (WGS) entry which is preliminary data.</text>
</comment>
<proteinExistence type="predicted"/>
<keyword evidence="2" id="KW-1185">Reference proteome</keyword>
<sequence length="417" mass="46433">MAKTKTKSRSNSKDILRSTSTPLVKSTVSPSRSQKSTEVLLAEASDLLESSQPELALPLAQEALRRLEADKKDYENVETLLRLAAQEKPTFPTALILGGDICFALGDVDKARAQYELATTIDPDGQLISAEPWLQLAQLCEEGGSKSIEYFDKAIEIMKNEIDVLDDDEAMALEHTKEIVNTRRQKVAEALCGMAEVYMTDLSWEADAEQQCEQLVTEAIAICPEALSAGVLQTLASIRISQERVEEARKVLAHSLAIWKDVPVDTDDPSRPDFATRVSLVRLLMEVEQEADAMGVLEELVREDDQSVECLYLGGWCHLLLSQKGIAVEDGKPDHAEQARSWLGNCLKLFKTLQYEDEPLRQHAEELVQQLSQSLGDDGWEDTDDDDKDDEEDKGDLEIEAGNVDHNKDKDKDVEMT</sequence>
<reference evidence="1" key="1">
    <citation type="submission" date="2022-10" db="EMBL/GenBank/DDBJ databases">
        <title>Culturing micro-colonial fungi from biological soil crusts in the Mojave desert and describing Neophaeococcomyces mojavensis, and introducing the new genera and species Taxawa tesnikishii.</title>
        <authorList>
            <person name="Kurbessoian T."/>
            <person name="Stajich J.E."/>
        </authorList>
    </citation>
    <scope>NUCLEOTIDE SEQUENCE</scope>
    <source>
        <strain evidence="1">JES_112</strain>
    </source>
</reference>